<organism evidence="3 4">
    <name type="scientific">Pseudonocardia sediminis</name>
    <dbReference type="NCBI Taxonomy" id="1397368"/>
    <lineage>
        <taxon>Bacteria</taxon>
        <taxon>Bacillati</taxon>
        <taxon>Actinomycetota</taxon>
        <taxon>Actinomycetes</taxon>
        <taxon>Pseudonocardiales</taxon>
        <taxon>Pseudonocardiaceae</taxon>
        <taxon>Pseudonocardia</taxon>
    </lineage>
</organism>
<dbReference type="InterPro" id="IPR002645">
    <property type="entry name" value="STAS_dom"/>
</dbReference>
<comment type="caution">
    <text evidence="3">The sequence shown here is derived from an EMBL/GenBank/DDBJ whole genome shotgun (WGS) entry which is preliminary data.</text>
</comment>
<sequence>MPESSRLPDPGRPSGRGVRLRVTHLHPRPDVAVVAPVGEMDSVGAPAVADRVRELVGCCECLVLDMRRVTFLDAGGIHALLDGARAARAVTTRLLVVGLDPAFHRVLRICGVESELTLTGVADGERAAGVPLPAPDDDLPDTDPPETDLPETKRPDTDRPVAGA</sequence>
<dbReference type="RefSeq" id="WP_130291432.1">
    <property type="nucleotide sequence ID" value="NZ_SHKL01000001.1"/>
</dbReference>
<gene>
    <name evidence="3" type="ORF">EV383_4164</name>
</gene>
<dbReference type="SUPFAM" id="SSF52091">
    <property type="entry name" value="SpoIIaa-like"/>
    <property type="match status" value="1"/>
</dbReference>
<evidence type="ECO:0000313" key="4">
    <source>
        <dbReference type="Proteomes" id="UP000291591"/>
    </source>
</evidence>
<name>A0A4Q7V1C4_PSEST</name>
<feature type="compositionally biased region" description="Acidic residues" evidence="1">
    <location>
        <begin position="135"/>
        <end position="149"/>
    </location>
</feature>
<feature type="compositionally biased region" description="Basic and acidic residues" evidence="1">
    <location>
        <begin position="150"/>
        <end position="164"/>
    </location>
</feature>
<dbReference type="EMBL" id="SHKL01000001">
    <property type="protein sequence ID" value="RZT87254.1"/>
    <property type="molecule type" value="Genomic_DNA"/>
</dbReference>
<dbReference type="PROSITE" id="PS50801">
    <property type="entry name" value="STAS"/>
    <property type="match status" value="1"/>
</dbReference>
<evidence type="ECO:0000256" key="1">
    <source>
        <dbReference type="SAM" id="MobiDB-lite"/>
    </source>
</evidence>
<reference evidence="3 4" key="1">
    <citation type="submission" date="2019-02" db="EMBL/GenBank/DDBJ databases">
        <title>Sequencing the genomes of 1000 actinobacteria strains.</title>
        <authorList>
            <person name="Klenk H.-P."/>
        </authorList>
    </citation>
    <scope>NUCLEOTIDE SEQUENCE [LARGE SCALE GENOMIC DNA]</scope>
    <source>
        <strain evidence="3 4">DSM 45779</strain>
    </source>
</reference>
<dbReference type="Gene3D" id="3.30.750.24">
    <property type="entry name" value="STAS domain"/>
    <property type="match status" value="1"/>
</dbReference>
<feature type="domain" description="STAS" evidence="2">
    <location>
        <begin position="21"/>
        <end position="116"/>
    </location>
</feature>
<dbReference type="CDD" id="cd07043">
    <property type="entry name" value="STAS_anti-anti-sigma_factors"/>
    <property type="match status" value="1"/>
</dbReference>
<accession>A0A4Q7V1C4</accession>
<dbReference type="InterPro" id="IPR036513">
    <property type="entry name" value="STAS_dom_sf"/>
</dbReference>
<keyword evidence="4" id="KW-1185">Reference proteome</keyword>
<dbReference type="Proteomes" id="UP000291591">
    <property type="component" value="Unassembled WGS sequence"/>
</dbReference>
<protein>
    <submittedName>
        <fullName evidence="3">Anti-anti-sigma factor</fullName>
    </submittedName>
</protein>
<evidence type="ECO:0000313" key="3">
    <source>
        <dbReference type="EMBL" id="RZT87254.1"/>
    </source>
</evidence>
<feature type="region of interest" description="Disordered" evidence="1">
    <location>
        <begin position="124"/>
        <end position="164"/>
    </location>
</feature>
<dbReference type="AlphaFoldDB" id="A0A4Q7V1C4"/>
<proteinExistence type="predicted"/>
<evidence type="ECO:0000259" key="2">
    <source>
        <dbReference type="PROSITE" id="PS50801"/>
    </source>
</evidence>
<dbReference type="Pfam" id="PF01740">
    <property type="entry name" value="STAS"/>
    <property type="match status" value="1"/>
</dbReference>
<dbReference type="OrthoDB" id="4833278at2"/>